<gene>
    <name evidence="1" type="ORF">H8689_06935</name>
</gene>
<dbReference type="Proteomes" id="UP000601522">
    <property type="component" value="Unassembled WGS sequence"/>
</dbReference>
<keyword evidence="2" id="KW-1185">Reference proteome</keyword>
<accession>A0A926IMQ5</accession>
<organism evidence="1 2">
    <name type="scientific">Wansuia hejianensis</name>
    <dbReference type="NCBI Taxonomy" id="2763667"/>
    <lineage>
        <taxon>Bacteria</taxon>
        <taxon>Bacillati</taxon>
        <taxon>Bacillota</taxon>
        <taxon>Clostridia</taxon>
        <taxon>Lachnospirales</taxon>
        <taxon>Lachnospiraceae</taxon>
        <taxon>Wansuia</taxon>
    </lineage>
</organism>
<evidence type="ECO:0000313" key="2">
    <source>
        <dbReference type="Proteomes" id="UP000601522"/>
    </source>
</evidence>
<name>A0A926IMQ5_9FIRM</name>
<comment type="caution">
    <text evidence="1">The sequence shown here is derived from an EMBL/GenBank/DDBJ whole genome shotgun (WGS) entry which is preliminary data.</text>
</comment>
<reference evidence="1 2" key="1">
    <citation type="submission" date="2020-08" db="EMBL/GenBank/DDBJ databases">
        <title>Genome public.</title>
        <authorList>
            <person name="Liu C."/>
            <person name="Sun Q."/>
        </authorList>
    </citation>
    <scope>NUCLEOTIDE SEQUENCE [LARGE SCALE GENOMIC DNA]</scope>
    <source>
        <strain evidence="1 2">NSJ-26</strain>
    </source>
</reference>
<dbReference type="AlphaFoldDB" id="A0A926IMQ5"/>
<proteinExistence type="predicted"/>
<dbReference type="EMBL" id="JACRTK010000002">
    <property type="protein sequence ID" value="MBC8590866.1"/>
    <property type="molecule type" value="Genomic_DNA"/>
</dbReference>
<evidence type="ECO:0000313" key="1">
    <source>
        <dbReference type="EMBL" id="MBC8590866.1"/>
    </source>
</evidence>
<dbReference type="RefSeq" id="WP_249323696.1">
    <property type="nucleotide sequence ID" value="NZ_JACRTK010000002.1"/>
</dbReference>
<protein>
    <submittedName>
        <fullName evidence="1">Uncharacterized protein</fullName>
    </submittedName>
</protein>
<sequence length="337" mass="37795">MTLDRRPGCRPDHRPDCDLDPIEEQCCTGTTGCEWDGTLRNVVTEPVFVQKVYDAALFNLQALSTVNNVRFSPQLPRGSTIIRVLDIRCKKFFNPSNINDPRNFVIDPETILSGGEFLKDDKGKYVEVVGPDGLSTEKLIYADTSDCDEINRGTPVFGTQRLRVKGNVVIEIDLQIRDNRDRRSRLTVSANVPIAPPNAPIILTNFFELCIPSVHDSAFFPRFTEFCNVLCETRLATNSTSRDIDICPETGRLTVDLIIALCATCEKKIIVPVQLCVLSTGFPELSPNTSPVCTTFPSLFPRQIDENSQAGSSDHHNREREAFRFSLHEEDDDLIEE</sequence>